<dbReference type="EMBL" id="LGTE01000002">
    <property type="protein sequence ID" value="KNZ70873.1"/>
    <property type="molecule type" value="Genomic_DNA"/>
</dbReference>
<dbReference type="GO" id="GO:0009425">
    <property type="term" value="C:bacterial-type flagellum basal body"/>
    <property type="evidence" value="ECO:0007669"/>
    <property type="project" value="UniProtKB-SubCell"/>
</dbReference>
<evidence type="ECO:0000256" key="5">
    <source>
        <dbReference type="RuleBase" id="RU362064"/>
    </source>
</evidence>
<keyword evidence="3 5" id="KW-1133">Transmembrane helix</keyword>
<dbReference type="GO" id="GO:0005886">
    <property type="term" value="C:plasma membrane"/>
    <property type="evidence" value="ECO:0007669"/>
    <property type="project" value="UniProtKB-SubCell"/>
</dbReference>
<keyword evidence="1 5" id="KW-1003">Cell membrane</keyword>
<gene>
    <name evidence="6" type="ORF">Tfer_0553</name>
</gene>
<protein>
    <recommendedName>
        <fullName evidence="5">Flagellar protein</fullName>
    </recommendedName>
</protein>
<keyword evidence="2 5" id="KW-0812">Transmembrane</keyword>
<comment type="similarity">
    <text evidence="5">Belongs to the FliO/MopB family.</text>
</comment>
<proteinExistence type="inferred from homology"/>
<evidence type="ECO:0000256" key="3">
    <source>
        <dbReference type="ARBA" id="ARBA00022989"/>
    </source>
</evidence>
<keyword evidence="6" id="KW-0966">Cell projection</keyword>
<evidence type="ECO:0000313" key="7">
    <source>
        <dbReference type="Proteomes" id="UP000037175"/>
    </source>
</evidence>
<dbReference type="Pfam" id="PF04347">
    <property type="entry name" value="FliO"/>
    <property type="match status" value="1"/>
</dbReference>
<name>A0A0L6W660_9FIRM</name>
<accession>A0A0L6W660</accession>
<dbReference type="GO" id="GO:0044781">
    <property type="term" value="P:bacterial-type flagellum organization"/>
    <property type="evidence" value="ECO:0007669"/>
    <property type="project" value="UniProtKB-UniRule"/>
</dbReference>
<evidence type="ECO:0000256" key="2">
    <source>
        <dbReference type="ARBA" id="ARBA00022692"/>
    </source>
</evidence>
<comment type="caution">
    <text evidence="6">The sequence shown here is derived from an EMBL/GenBank/DDBJ whole genome shotgun (WGS) entry which is preliminary data.</text>
</comment>
<dbReference type="Proteomes" id="UP000037175">
    <property type="component" value="Unassembled WGS sequence"/>
</dbReference>
<dbReference type="NCBIfam" id="TIGR03500">
    <property type="entry name" value="FliO_TIGR"/>
    <property type="match status" value="1"/>
</dbReference>
<feature type="transmembrane region" description="Helical" evidence="5">
    <location>
        <begin position="53"/>
        <end position="72"/>
    </location>
</feature>
<keyword evidence="4 5" id="KW-0472">Membrane</keyword>
<evidence type="ECO:0000256" key="1">
    <source>
        <dbReference type="ARBA" id="ARBA00022475"/>
    </source>
</evidence>
<evidence type="ECO:0000313" key="6">
    <source>
        <dbReference type="EMBL" id="KNZ70873.1"/>
    </source>
</evidence>
<dbReference type="AlphaFoldDB" id="A0A0L6W660"/>
<keyword evidence="7" id="KW-1185">Reference proteome</keyword>
<dbReference type="InterPro" id="IPR022781">
    <property type="entry name" value="Flagellar_biosynth_FliO"/>
</dbReference>
<keyword evidence="5" id="KW-0975">Bacterial flagellum</keyword>
<sequence length="201" mass="22231" precursor="true">MFLSKVLNAAKTLFFGILFCLLNGNIVWAASEKLNLDTEIDPVPTPMPSMFSLLVKLMLSLIIVGGLAYLTIRFLKKNAQITGSSENISVLDQFALGMNKGLFIVDVADKVLVLGVTDHNINFLYEIKDSKIIEELRTRAAERESQPIIPPRFWEVILSKTGVGNLPAANFSSHIQEQIKKLQNLADSTKNKPTGKDDQNG</sequence>
<comment type="subcellular location">
    <subcellularLocation>
        <location evidence="5">Cell membrane</location>
    </subcellularLocation>
    <subcellularLocation>
        <location evidence="5">Bacterial flagellum basal body</location>
    </subcellularLocation>
</comment>
<evidence type="ECO:0000256" key="4">
    <source>
        <dbReference type="ARBA" id="ARBA00023136"/>
    </source>
</evidence>
<keyword evidence="6" id="KW-0969">Cilium</keyword>
<organism evidence="6 7">
    <name type="scientific">Thermincola ferriacetica</name>
    <dbReference type="NCBI Taxonomy" id="281456"/>
    <lineage>
        <taxon>Bacteria</taxon>
        <taxon>Bacillati</taxon>
        <taxon>Bacillota</taxon>
        <taxon>Clostridia</taxon>
        <taxon>Eubacteriales</taxon>
        <taxon>Thermincolaceae</taxon>
        <taxon>Thermincola</taxon>
    </lineage>
</organism>
<dbReference type="RefSeq" id="WP_052216767.1">
    <property type="nucleotide sequence ID" value="NZ_LGTE01000002.1"/>
</dbReference>
<keyword evidence="6" id="KW-0282">Flagellum</keyword>
<reference evidence="7" key="1">
    <citation type="submission" date="2015-07" db="EMBL/GenBank/DDBJ databases">
        <title>Complete Genome of Thermincola ferriacetica strain Z-0001T.</title>
        <authorList>
            <person name="Lusk B."/>
            <person name="Badalamenti J.P."/>
            <person name="Parameswaran P."/>
            <person name="Bond D.R."/>
            <person name="Torres C.I."/>
        </authorList>
    </citation>
    <scope>NUCLEOTIDE SEQUENCE [LARGE SCALE GENOMIC DNA]</scope>
    <source>
        <strain evidence="7">Z-0001</strain>
    </source>
</reference>